<dbReference type="EMBL" id="FNRQ01000001">
    <property type="protein sequence ID" value="SEA30411.1"/>
    <property type="molecule type" value="Genomic_DNA"/>
</dbReference>
<name>A0A1H4A431_9BURK</name>
<gene>
    <name evidence="1" type="ORF">SAMN05192564_1011010</name>
</gene>
<reference evidence="2" key="1">
    <citation type="submission" date="2016-10" db="EMBL/GenBank/DDBJ databases">
        <authorList>
            <person name="Varghese N."/>
            <person name="Submissions S."/>
        </authorList>
    </citation>
    <scope>NUCLEOTIDE SEQUENCE [LARGE SCALE GENOMIC DNA]</scope>
    <source>
        <strain evidence="2">LMG 24000</strain>
    </source>
</reference>
<accession>A0A1H4A431</accession>
<dbReference type="AlphaFoldDB" id="A0A1H4A431"/>
<dbReference type="RefSeq" id="WP_090529746.1">
    <property type="nucleotide sequence ID" value="NZ_FNRQ01000001.1"/>
</dbReference>
<sequence>MNYTDIPKLEAWKRDSWSWTSSRSTNLKRIDVLIEKYHQVLITAKINILMELMTAIKDWATDKYDRKEGSRRLPAMVALENVVIAKLNALDNRGGHRYSNAVCIGYAVKTGAYDPRLVPANHTTRINDEEHDLVQRCKELIKAIRVSAQCYEMSAAKESDAEKRKSLKIFMAPEFFFRGPYGAYADIGCINKIFDTMALETSQNVYRDWLFVFGTAICSSDKELSGLKLGNLLENYALVQRGGGNSSEANNIVVAKEFPSHIDFKHPGVTDHQWFDPAKSKANIAGVSEKHFMPEGARRDPIGSALAGARLSELVGGCIFTMDGIRFGLEVCRDHHLQRLKNSKEAGIVHIQLIPSAGMSISAGAIACVPNGIVFNVDGVTPHVQLKVGLAIVQTDISANQSRKIGNAHIRVFNPAVIPLAGVGRKVWPRSL</sequence>
<protein>
    <submittedName>
        <fullName evidence="1">Uncharacterized protein</fullName>
    </submittedName>
</protein>
<keyword evidence="2" id="KW-1185">Reference proteome</keyword>
<proteinExistence type="predicted"/>
<dbReference type="Proteomes" id="UP000198638">
    <property type="component" value="Unassembled WGS sequence"/>
</dbReference>
<dbReference type="OrthoDB" id="1736849at2"/>
<evidence type="ECO:0000313" key="2">
    <source>
        <dbReference type="Proteomes" id="UP000198638"/>
    </source>
</evidence>
<organism evidence="1 2">
    <name type="scientific">Paraburkholderia sartisoli</name>
    <dbReference type="NCBI Taxonomy" id="83784"/>
    <lineage>
        <taxon>Bacteria</taxon>
        <taxon>Pseudomonadati</taxon>
        <taxon>Pseudomonadota</taxon>
        <taxon>Betaproteobacteria</taxon>
        <taxon>Burkholderiales</taxon>
        <taxon>Burkholderiaceae</taxon>
        <taxon>Paraburkholderia</taxon>
    </lineage>
</organism>
<evidence type="ECO:0000313" key="1">
    <source>
        <dbReference type="EMBL" id="SEA30411.1"/>
    </source>
</evidence>